<dbReference type="AlphaFoldDB" id="A0A177AES7"/>
<sequence length="133" mass="14843">MSRMKLSKDDITPNFFAAMRGEFRGGYKDQLTIQEILVHCFAMMAKSNAITCARRSSEHHRQDARRIILQEQMSKSRGSNNSQASSHAPSIVSVDFEVAIEAIGVGVSADVSEFDWATQRNSLKLGTSRSKEF</sequence>
<reference evidence="2" key="1">
    <citation type="submission" date="2016-03" db="EMBL/GenBank/DDBJ databases">
        <title>Updated assembly of Pseudogymnoascus destructans, the fungus causing white-nose syndrome of bats.</title>
        <authorList>
            <person name="Palmer J.M."/>
            <person name="Drees K.P."/>
            <person name="Foster J.T."/>
            <person name="Lindner D.L."/>
        </authorList>
    </citation>
    <scope>NUCLEOTIDE SEQUENCE [LARGE SCALE GENOMIC DNA]</scope>
    <source>
        <strain evidence="2">20631-21</strain>
    </source>
</reference>
<organism evidence="2">
    <name type="scientific">Pseudogymnoascus destructans</name>
    <dbReference type="NCBI Taxonomy" id="655981"/>
    <lineage>
        <taxon>Eukaryota</taxon>
        <taxon>Fungi</taxon>
        <taxon>Dikarya</taxon>
        <taxon>Ascomycota</taxon>
        <taxon>Pezizomycotina</taxon>
        <taxon>Leotiomycetes</taxon>
        <taxon>Thelebolales</taxon>
        <taxon>Thelebolaceae</taxon>
        <taxon>Pseudogymnoascus</taxon>
    </lineage>
</organism>
<protein>
    <submittedName>
        <fullName evidence="2">Uncharacterized protein</fullName>
    </submittedName>
</protein>
<feature type="region of interest" description="Disordered" evidence="1">
    <location>
        <begin position="54"/>
        <end position="88"/>
    </location>
</feature>
<gene>
    <name evidence="2" type="ORF">VC83_03317</name>
</gene>
<evidence type="ECO:0000313" key="2">
    <source>
        <dbReference type="EMBL" id="OAF60577.1"/>
    </source>
</evidence>
<feature type="compositionally biased region" description="Polar residues" evidence="1">
    <location>
        <begin position="71"/>
        <end position="88"/>
    </location>
</feature>
<dbReference type="VEuPathDB" id="FungiDB:GMDG_07277"/>
<dbReference type="EMBL" id="KV441391">
    <property type="protein sequence ID" value="OAF60577.1"/>
    <property type="molecule type" value="Genomic_DNA"/>
</dbReference>
<accession>A0A177AES7</accession>
<evidence type="ECO:0000256" key="1">
    <source>
        <dbReference type="SAM" id="MobiDB-lite"/>
    </source>
</evidence>
<feature type="compositionally biased region" description="Basic and acidic residues" evidence="1">
    <location>
        <begin position="55"/>
        <end position="68"/>
    </location>
</feature>
<proteinExistence type="predicted"/>
<dbReference type="OrthoDB" id="4207238at2759"/>
<dbReference type="Proteomes" id="UP000077154">
    <property type="component" value="Unassembled WGS sequence"/>
</dbReference>
<name>A0A177AES7_9PEZI</name>
<dbReference type="GeneID" id="36286394"/>
<dbReference type="RefSeq" id="XP_024325858.1">
    <property type="nucleotide sequence ID" value="XM_024466965.1"/>
</dbReference>